<evidence type="ECO:0000313" key="5">
    <source>
        <dbReference type="Proteomes" id="UP001152797"/>
    </source>
</evidence>
<protein>
    <submittedName>
        <fullName evidence="4">Caffeoylshikimate esterase (Lysophospholipase 2 ) (LysoPL2)</fullName>
    </submittedName>
</protein>
<dbReference type="InterPro" id="IPR051044">
    <property type="entry name" value="MAG_DAG_Lipase"/>
</dbReference>
<evidence type="ECO:0000313" key="3">
    <source>
        <dbReference type="EMBL" id="CAL1139853.1"/>
    </source>
</evidence>
<dbReference type="SUPFAM" id="SSF53474">
    <property type="entry name" value="alpha/beta-Hydrolases"/>
    <property type="match status" value="1"/>
</dbReference>
<feature type="domain" description="Serine aminopeptidase S33" evidence="1">
    <location>
        <begin position="60"/>
        <end position="130"/>
    </location>
</feature>
<dbReference type="EMBL" id="CAMXCT030001086">
    <property type="protein sequence ID" value="CAL4773790.1"/>
    <property type="molecule type" value="Genomic_DNA"/>
</dbReference>
<dbReference type="PANTHER" id="PTHR11614">
    <property type="entry name" value="PHOSPHOLIPASE-RELATED"/>
    <property type="match status" value="1"/>
</dbReference>
<feature type="domain" description="Serine aminopeptidase S33" evidence="1">
    <location>
        <begin position="156"/>
        <end position="342"/>
    </location>
</feature>
<evidence type="ECO:0000259" key="1">
    <source>
        <dbReference type="Pfam" id="PF12146"/>
    </source>
</evidence>
<reference evidence="3" key="2">
    <citation type="submission" date="2024-04" db="EMBL/GenBank/DDBJ databases">
        <authorList>
            <person name="Chen Y."/>
            <person name="Shah S."/>
            <person name="Dougan E. K."/>
            <person name="Thang M."/>
            <person name="Chan C."/>
        </authorList>
    </citation>
    <scope>NUCLEOTIDE SEQUENCE [LARGE SCALE GENOMIC DNA]</scope>
</reference>
<sequence>MTPEEEERWIASIKAENDETALEKLKRFQRPKTQAFFQAPSGHRLHLRILLPSDDLEARQVKAVIVHCHGMNSHVNGGHWAGEFLPRLAREGFAVFGVDIMGHGYSEGTRALIQDWHHVFADLEALTEAIFDVGDEPVRAEVFNANMAPEILGRLRQRPLFIHGASMGGMICFHLGMRLQRHPRLQKIFKGATLGCPALQVPMPPEAVVCFLNAFVVPCFSHSGMPSILSSSSKINYGHSYVLSDPKQKMYAEMEMRDDPLRFPDVGLGWTRNTRWGTAGAFAKVFSSMDKDMTNAKFPFLIIHDPQDKITFFEGSEKLMERSPSNDKELRRFDTGGFHCICFIDLEGYVGVQSSWMNQRLA</sequence>
<comment type="caution">
    <text evidence="2">The sequence shown here is derived from an EMBL/GenBank/DDBJ whole genome shotgun (WGS) entry which is preliminary data.</text>
</comment>
<name>A0A9P1FS88_9DINO</name>
<dbReference type="InterPro" id="IPR022742">
    <property type="entry name" value="Hydrolase_4"/>
</dbReference>
<dbReference type="Gene3D" id="3.40.50.1820">
    <property type="entry name" value="alpha/beta hydrolase"/>
    <property type="match status" value="1"/>
</dbReference>
<gene>
    <name evidence="2" type="ORF">C1SCF055_LOCUS13827</name>
</gene>
<evidence type="ECO:0000313" key="4">
    <source>
        <dbReference type="EMBL" id="CAL4773790.1"/>
    </source>
</evidence>
<dbReference type="EMBL" id="CAMXCT010001086">
    <property type="protein sequence ID" value="CAI3986478.1"/>
    <property type="molecule type" value="Genomic_DNA"/>
</dbReference>
<organism evidence="2">
    <name type="scientific">Cladocopium goreaui</name>
    <dbReference type="NCBI Taxonomy" id="2562237"/>
    <lineage>
        <taxon>Eukaryota</taxon>
        <taxon>Sar</taxon>
        <taxon>Alveolata</taxon>
        <taxon>Dinophyceae</taxon>
        <taxon>Suessiales</taxon>
        <taxon>Symbiodiniaceae</taxon>
        <taxon>Cladocopium</taxon>
    </lineage>
</organism>
<dbReference type="AlphaFoldDB" id="A0A9P1FS88"/>
<keyword evidence="5" id="KW-1185">Reference proteome</keyword>
<accession>A0A9P1FS88</accession>
<dbReference type="EMBL" id="CAMXCT020001086">
    <property type="protein sequence ID" value="CAL1139853.1"/>
    <property type="molecule type" value="Genomic_DNA"/>
</dbReference>
<dbReference type="InterPro" id="IPR029058">
    <property type="entry name" value="AB_hydrolase_fold"/>
</dbReference>
<reference evidence="2" key="1">
    <citation type="submission" date="2022-10" db="EMBL/GenBank/DDBJ databases">
        <authorList>
            <person name="Chen Y."/>
            <person name="Dougan E. K."/>
            <person name="Chan C."/>
            <person name="Rhodes N."/>
            <person name="Thang M."/>
        </authorList>
    </citation>
    <scope>NUCLEOTIDE SEQUENCE</scope>
</reference>
<dbReference type="Pfam" id="PF12146">
    <property type="entry name" value="Hydrolase_4"/>
    <property type="match status" value="2"/>
</dbReference>
<dbReference type="Proteomes" id="UP001152797">
    <property type="component" value="Unassembled WGS sequence"/>
</dbReference>
<evidence type="ECO:0000313" key="2">
    <source>
        <dbReference type="EMBL" id="CAI3986478.1"/>
    </source>
</evidence>
<dbReference type="OrthoDB" id="2498029at2759"/>
<proteinExistence type="predicted"/>